<dbReference type="SUPFAM" id="SSF47598">
    <property type="entry name" value="Ribbon-helix-helix"/>
    <property type="match status" value="1"/>
</dbReference>
<comment type="caution">
    <text evidence="1">The sequence shown here is derived from an EMBL/GenBank/DDBJ whole genome shotgun (WGS) entry which is preliminary data.</text>
</comment>
<dbReference type="Proteomes" id="UP000235034">
    <property type="component" value="Unassembled WGS sequence"/>
</dbReference>
<proteinExistence type="predicted"/>
<dbReference type="AlphaFoldDB" id="A0A2N5J5N3"/>
<evidence type="ECO:0000313" key="2">
    <source>
        <dbReference type="Proteomes" id="UP000235034"/>
    </source>
</evidence>
<name>A0A2N5J5N3_9BIFI</name>
<dbReference type="NCBIfam" id="NF041551">
    <property type="entry name" value="YlcI_YnfO_N"/>
    <property type="match status" value="1"/>
</dbReference>
<dbReference type="OrthoDB" id="3174959at2"/>
<dbReference type="RefSeq" id="WP_101621622.1">
    <property type="nucleotide sequence ID" value="NZ_NMWT01000003.1"/>
</dbReference>
<keyword evidence="2" id="KW-1185">Reference proteome</keyword>
<dbReference type="InterPro" id="IPR010985">
    <property type="entry name" value="Ribbon_hlx_hlx"/>
</dbReference>
<reference evidence="1 2" key="1">
    <citation type="submission" date="2017-07" db="EMBL/GenBank/DDBJ databases">
        <title>Bifidobacterium novel species.</title>
        <authorList>
            <person name="Lugli G.A."/>
            <person name="Milani C."/>
            <person name="Duranti S."/>
            <person name="Mangifesta M."/>
        </authorList>
    </citation>
    <scope>NUCLEOTIDE SEQUENCE [LARGE SCALE GENOMIC DNA]</scope>
    <source>
        <strain evidence="1 2">77</strain>
    </source>
</reference>
<sequence>MAYSDLIESGAGETEVRSYLVDGGVVPVTMRIPANLRDSAKEAAALRGMSFSAFVRTCIIDELVKDSGR</sequence>
<accession>A0A2N5J5N3</accession>
<dbReference type="GO" id="GO:0006355">
    <property type="term" value="P:regulation of DNA-templated transcription"/>
    <property type="evidence" value="ECO:0007669"/>
    <property type="project" value="InterPro"/>
</dbReference>
<protein>
    <submittedName>
        <fullName evidence="1">Uncharacterized protein</fullName>
    </submittedName>
</protein>
<evidence type="ECO:0000313" key="1">
    <source>
        <dbReference type="EMBL" id="PLS29525.1"/>
    </source>
</evidence>
<gene>
    <name evidence="1" type="ORF">Uis4E_0399</name>
</gene>
<dbReference type="EMBL" id="NMWT01000003">
    <property type="protein sequence ID" value="PLS29525.1"/>
    <property type="molecule type" value="Genomic_DNA"/>
</dbReference>
<organism evidence="1 2">
    <name type="scientific">Bifidobacterium parmae</name>
    <dbReference type="NCBI Taxonomy" id="361854"/>
    <lineage>
        <taxon>Bacteria</taxon>
        <taxon>Bacillati</taxon>
        <taxon>Actinomycetota</taxon>
        <taxon>Actinomycetes</taxon>
        <taxon>Bifidobacteriales</taxon>
        <taxon>Bifidobacteriaceae</taxon>
        <taxon>Bifidobacterium</taxon>
    </lineage>
</organism>